<dbReference type="Pfam" id="PF12832">
    <property type="entry name" value="MFS_1_like"/>
    <property type="match status" value="1"/>
</dbReference>
<keyword evidence="5 8" id="KW-0812">Transmembrane</keyword>
<evidence type="ECO:0000256" key="2">
    <source>
        <dbReference type="ARBA" id="ARBA00022448"/>
    </source>
</evidence>
<evidence type="ECO:0000313" key="10">
    <source>
        <dbReference type="EMBL" id="MBC9179757.1"/>
    </source>
</evidence>
<feature type="transmembrane region" description="Helical" evidence="8">
    <location>
        <begin position="12"/>
        <end position="33"/>
    </location>
</feature>
<feature type="transmembrane region" description="Helical" evidence="8">
    <location>
        <begin position="267"/>
        <end position="286"/>
    </location>
</feature>
<proteinExistence type="predicted"/>
<evidence type="ECO:0000313" key="11">
    <source>
        <dbReference type="Proteomes" id="UP000603940"/>
    </source>
</evidence>
<dbReference type="InterPro" id="IPR036259">
    <property type="entry name" value="MFS_trans_sf"/>
</dbReference>
<dbReference type="InterPro" id="IPR024989">
    <property type="entry name" value="MFS_assoc_dom"/>
</dbReference>
<keyword evidence="4" id="KW-0997">Cell inner membrane</keyword>
<sequence length="394" mass="39977">MPQIPLPNLPHAVRYAALLGTAYAALGISQPFLPAFLAERGLEAGQVSLVLALGSAVRLLAGPLGGRLADRLGDPRLLLVASALGAALACCGFLLGAGLLGLVLAQLVFSAFLAPLVPVSEAVTLAAAGRGWLDYPRVRAAGSATFILASALGGWAAGRWGFSSAPVLMAAMLALTALAALLPRHGGGGLARAGGGGFRAVLALPGFRRLLLLSALVQGSHAALYAFGAIHWAAAGHAPVTIGLLWAEGVVAEILLFAFGRRLTEALGVRGMMLLGALGGLLRWGLLGATTWLPALVLAQLLHAATFGAQYLAAMRLLQHLVPPAQASTAQSLHASLGGGLGTGLLTLACGPLYAAWGGAGAFWAMAGLCLLAVPVALGLRRDAVWQNILDRSV</sequence>
<evidence type="ECO:0000256" key="1">
    <source>
        <dbReference type="ARBA" id="ARBA00004429"/>
    </source>
</evidence>
<keyword evidence="3" id="KW-1003">Cell membrane</keyword>
<feature type="transmembrane region" description="Helical" evidence="8">
    <location>
        <begin position="140"/>
        <end position="158"/>
    </location>
</feature>
<protein>
    <submittedName>
        <fullName evidence="10">MFS transporter</fullName>
    </submittedName>
</protein>
<keyword evidence="7 8" id="KW-0472">Membrane</keyword>
<dbReference type="PANTHER" id="PTHR23522">
    <property type="entry name" value="BLL5896 PROTEIN"/>
    <property type="match status" value="1"/>
</dbReference>
<keyword evidence="2" id="KW-0813">Transport</keyword>
<feature type="transmembrane region" description="Helical" evidence="8">
    <location>
        <begin position="361"/>
        <end position="380"/>
    </location>
</feature>
<name>A0ABR7RE33_9PROT</name>
<feature type="transmembrane region" description="Helical" evidence="8">
    <location>
        <begin position="210"/>
        <end position="234"/>
    </location>
</feature>
<evidence type="ECO:0000256" key="3">
    <source>
        <dbReference type="ARBA" id="ARBA00022475"/>
    </source>
</evidence>
<dbReference type="InterPro" id="IPR026032">
    <property type="entry name" value="HcaT-like"/>
</dbReference>
<evidence type="ECO:0000259" key="9">
    <source>
        <dbReference type="Pfam" id="PF12832"/>
    </source>
</evidence>
<feature type="transmembrane region" description="Helical" evidence="8">
    <location>
        <begin position="335"/>
        <end position="355"/>
    </location>
</feature>
<feature type="transmembrane region" description="Helical" evidence="8">
    <location>
        <begin position="292"/>
        <end position="314"/>
    </location>
</feature>
<feature type="transmembrane region" description="Helical" evidence="8">
    <location>
        <begin position="240"/>
        <end position="260"/>
    </location>
</feature>
<keyword evidence="11" id="KW-1185">Reference proteome</keyword>
<dbReference type="RefSeq" id="WP_187780766.1">
    <property type="nucleotide sequence ID" value="NZ_JACTUZ010000179.1"/>
</dbReference>
<feature type="transmembrane region" description="Helical" evidence="8">
    <location>
        <begin position="107"/>
        <end position="128"/>
    </location>
</feature>
<evidence type="ECO:0000256" key="8">
    <source>
        <dbReference type="SAM" id="Phobius"/>
    </source>
</evidence>
<reference evidence="10 11" key="1">
    <citation type="journal article" date="2009" name="Int. J. Syst. Evol. Microbiol.">
        <title>Transfer of Teichococcus ludipueritiae and Muricoccus roseus to the genus Roseomonas, as Roseomonas ludipueritiae comb. nov. and Roseomonas rosea comb. nov., respectively, and emended description of the genus Roseomonas.</title>
        <authorList>
            <person name="Sanchez-Porro C."/>
            <person name="Gallego V."/>
            <person name="Busse H.J."/>
            <person name="Kampfer P."/>
            <person name="Ventosa A."/>
        </authorList>
    </citation>
    <scope>NUCLEOTIDE SEQUENCE [LARGE SCALE GENOMIC DNA]</scope>
    <source>
        <strain evidence="10 11">DSM 14915</strain>
    </source>
</reference>
<organism evidence="10 11">
    <name type="scientific">Pseudoroseomonas ludipueritiae</name>
    <dbReference type="NCBI Taxonomy" id="198093"/>
    <lineage>
        <taxon>Bacteria</taxon>
        <taxon>Pseudomonadati</taxon>
        <taxon>Pseudomonadota</taxon>
        <taxon>Alphaproteobacteria</taxon>
        <taxon>Acetobacterales</taxon>
        <taxon>Acetobacteraceae</taxon>
        <taxon>Pseudoroseomonas</taxon>
    </lineage>
</organism>
<dbReference type="NCBIfam" id="NF037955">
    <property type="entry name" value="mfs"/>
    <property type="match status" value="1"/>
</dbReference>
<comment type="subcellular location">
    <subcellularLocation>
        <location evidence="1">Cell inner membrane</location>
        <topology evidence="1">Multi-pass membrane protein</topology>
    </subcellularLocation>
</comment>
<accession>A0ABR7RE33</accession>
<dbReference type="Proteomes" id="UP000603940">
    <property type="component" value="Unassembled WGS sequence"/>
</dbReference>
<feature type="domain" description="Major facilitator superfamily associated" evidence="9">
    <location>
        <begin position="22"/>
        <end position="363"/>
    </location>
</feature>
<dbReference type="EMBL" id="JACTUZ010000179">
    <property type="protein sequence ID" value="MBC9179757.1"/>
    <property type="molecule type" value="Genomic_DNA"/>
</dbReference>
<keyword evidence="6 8" id="KW-1133">Transmembrane helix</keyword>
<dbReference type="Gene3D" id="1.20.1250.20">
    <property type="entry name" value="MFS general substrate transporter like domains"/>
    <property type="match status" value="2"/>
</dbReference>
<gene>
    <name evidence="10" type="ORF">IBL25_22690</name>
</gene>
<evidence type="ECO:0000256" key="4">
    <source>
        <dbReference type="ARBA" id="ARBA00022519"/>
    </source>
</evidence>
<comment type="caution">
    <text evidence="10">The sequence shown here is derived from an EMBL/GenBank/DDBJ whole genome shotgun (WGS) entry which is preliminary data.</text>
</comment>
<feature type="transmembrane region" description="Helical" evidence="8">
    <location>
        <begin position="164"/>
        <end position="182"/>
    </location>
</feature>
<feature type="transmembrane region" description="Helical" evidence="8">
    <location>
        <begin position="77"/>
        <end position="101"/>
    </location>
</feature>
<evidence type="ECO:0000256" key="6">
    <source>
        <dbReference type="ARBA" id="ARBA00022989"/>
    </source>
</evidence>
<evidence type="ECO:0000256" key="7">
    <source>
        <dbReference type="ARBA" id="ARBA00023136"/>
    </source>
</evidence>
<evidence type="ECO:0000256" key="5">
    <source>
        <dbReference type="ARBA" id="ARBA00022692"/>
    </source>
</evidence>
<dbReference type="PANTHER" id="PTHR23522:SF10">
    <property type="entry name" value="3-PHENYLPROPIONIC ACID TRANSPORTER-RELATED"/>
    <property type="match status" value="1"/>
</dbReference>
<dbReference type="PIRSF" id="PIRSF004925">
    <property type="entry name" value="HcaT"/>
    <property type="match status" value="1"/>
</dbReference>
<dbReference type="SUPFAM" id="SSF103473">
    <property type="entry name" value="MFS general substrate transporter"/>
    <property type="match status" value="1"/>
</dbReference>